<protein>
    <submittedName>
        <fullName evidence="3">Acyltransferase C-terminal domain-containing protein</fullName>
    </submittedName>
</protein>
<dbReference type="SUPFAM" id="SSF69593">
    <property type="entry name" value="Glycerol-3-phosphate (1)-acyltransferase"/>
    <property type="match status" value="1"/>
</dbReference>
<dbReference type="PANTHER" id="PTHR10983">
    <property type="entry name" value="1-ACYLGLYCEROL-3-PHOSPHATE ACYLTRANSFERASE-RELATED"/>
    <property type="match status" value="1"/>
</dbReference>
<organism evidence="2 3">
    <name type="scientific">Romanomermis culicivorax</name>
    <name type="common">Nematode worm</name>
    <dbReference type="NCBI Taxonomy" id="13658"/>
    <lineage>
        <taxon>Eukaryota</taxon>
        <taxon>Metazoa</taxon>
        <taxon>Ecdysozoa</taxon>
        <taxon>Nematoda</taxon>
        <taxon>Enoplea</taxon>
        <taxon>Dorylaimia</taxon>
        <taxon>Mermithida</taxon>
        <taxon>Mermithoidea</taxon>
        <taxon>Mermithidae</taxon>
        <taxon>Romanomermis</taxon>
    </lineage>
</organism>
<dbReference type="OMA" id="EMGDDIT"/>
<feature type="transmembrane region" description="Helical" evidence="1">
    <location>
        <begin position="28"/>
        <end position="52"/>
    </location>
</feature>
<dbReference type="WBParaSite" id="nRc.2.0.1.t09866-RA">
    <property type="protein sequence ID" value="nRc.2.0.1.t09866-RA"/>
    <property type="gene ID" value="nRc.2.0.1.g09866"/>
</dbReference>
<keyword evidence="1" id="KW-1133">Transmembrane helix</keyword>
<evidence type="ECO:0000256" key="1">
    <source>
        <dbReference type="SAM" id="Phobius"/>
    </source>
</evidence>
<dbReference type="CDD" id="cd07990">
    <property type="entry name" value="LPLAT_LCLAT1-like"/>
    <property type="match status" value="1"/>
</dbReference>
<evidence type="ECO:0000313" key="3">
    <source>
        <dbReference type="WBParaSite" id="nRc.2.0.1.t09866-RA"/>
    </source>
</evidence>
<dbReference type="GO" id="GO:0036149">
    <property type="term" value="P:phosphatidylinositol acyl-chain remodeling"/>
    <property type="evidence" value="ECO:0007669"/>
    <property type="project" value="TreeGrafter"/>
</dbReference>
<dbReference type="GO" id="GO:0016746">
    <property type="term" value="F:acyltransferase activity"/>
    <property type="evidence" value="ECO:0007669"/>
    <property type="project" value="TreeGrafter"/>
</dbReference>
<dbReference type="AlphaFoldDB" id="A0A915I7M4"/>
<feature type="transmembrane region" description="Helical" evidence="1">
    <location>
        <begin position="317"/>
        <end position="338"/>
    </location>
</feature>
<name>A0A915I7M4_ROMCU</name>
<keyword evidence="2" id="KW-1185">Reference proteome</keyword>
<dbReference type="GO" id="GO:0005783">
    <property type="term" value="C:endoplasmic reticulum"/>
    <property type="evidence" value="ECO:0007669"/>
    <property type="project" value="TreeGrafter"/>
</dbReference>
<sequence length="341" mass="40464">MNFFRRNCHFIQSVWTFDDMFRRGIKGIFIFVVATLDTFIFIPVYLITVLLLRPWRNIVPKLYWTFESCIFRELMFTVGHWSWMSGVKILEFGDNPEDYVTERCLVVVNHQSTADVMTLLTTLAQKFPCGGQGREKRHLQSEFLRAHLERKYWSRGRNWIMLFPEGGFLYKRLESSKQYALKNGYPIMDHVTLPRIGAVKTVIDTCRSYKVEDAFDRQVRYLIDVTIIYEKIDKPLNILDFITGLRSPTTIRVVYNAQPASLLPSDEEPLLERMYQIWEQKEKMMAEYYRTGQIPGHPDKEARTLNFSYTRFFVQRAVFYSLGYLYFKMSVFLFKSMFGLI</sequence>
<dbReference type="PANTHER" id="PTHR10983:SF2">
    <property type="entry name" value="ACYL-COA:LYSOPHOSPHATIDYLGLYCEROL ACYLTRANSFERASE 1"/>
    <property type="match status" value="1"/>
</dbReference>
<keyword evidence="1" id="KW-0812">Transmembrane</keyword>
<proteinExistence type="predicted"/>
<accession>A0A915I7M4</accession>
<reference evidence="3" key="1">
    <citation type="submission" date="2022-11" db="UniProtKB">
        <authorList>
            <consortium name="WormBaseParasite"/>
        </authorList>
    </citation>
    <scope>IDENTIFICATION</scope>
</reference>
<keyword evidence="1" id="KW-0472">Membrane</keyword>
<dbReference type="Proteomes" id="UP000887565">
    <property type="component" value="Unplaced"/>
</dbReference>
<evidence type="ECO:0000313" key="2">
    <source>
        <dbReference type="Proteomes" id="UP000887565"/>
    </source>
</evidence>